<dbReference type="Pfam" id="PF02839">
    <property type="entry name" value="CBM_5_12"/>
    <property type="match status" value="1"/>
</dbReference>
<dbReference type="CDD" id="cd12215">
    <property type="entry name" value="ChiC_BD"/>
    <property type="match status" value="1"/>
</dbReference>
<dbReference type="CDD" id="cd06543">
    <property type="entry name" value="GH18_PF-ChiA-like"/>
    <property type="match status" value="1"/>
</dbReference>
<feature type="domain" description="Chitin-binding type-3" evidence="3">
    <location>
        <begin position="389"/>
        <end position="437"/>
    </location>
</feature>
<evidence type="ECO:0000313" key="5">
    <source>
        <dbReference type="Proteomes" id="UP001232536"/>
    </source>
</evidence>
<dbReference type="RefSeq" id="WP_304600655.1">
    <property type="nucleotide sequence ID" value="NZ_JAUQYP010000001.1"/>
</dbReference>
<evidence type="ECO:0000259" key="3">
    <source>
        <dbReference type="SMART" id="SM00495"/>
    </source>
</evidence>
<dbReference type="SUPFAM" id="SSF51445">
    <property type="entry name" value="(Trans)glycosidases"/>
    <property type="match status" value="1"/>
</dbReference>
<dbReference type="PANTHER" id="PTHR42976:SF1">
    <property type="entry name" value="GH18 DOMAIN-CONTAINING PROTEIN-RELATED"/>
    <property type="match status" value="1"/>
</dbReference>
<keyword evidence="1 4" id="KW-0378">Hydrolase</keyword>
<organism evidence="4 5">
    <name type="scientific">Actinotalea lenta</name>
    <dbReference type="NCBI Taxonomy" id="3064654"/>
    <lineage>
        <taxon>Bacteria</taxon>
        <taxon>Bacillati</taxon>
        <taxon>Actinomycetota</taxon>
        <taxon>Actinomycetes</taxon>
        <taxon>Micrococcales</taxon>
        <taxon>Cellulomonadaceae</taxon>
        <taxon>Actinotalea</taxon>
    </lineage>
</organism>
<feature type="domain" description="Chitin-binding type-3" evidence="3">
    <location>
        <begin position="457"/>
        <end position="503"/>
    </location>
</feature>
<dbReference type="InterPro" id="IPR036573">
    <property type="entry name" value="CBM_sf_5/12"/>
</dbReference>
<keyword evidence="5" id="KW-1185">Reference proteome</keyword>
<evidence type="ECO:0000256" key="2">
    <source>
        <dbReference type="SAM" id="MobiDB-lite"/>
    </source>
</evidence>
<dbReference type="InterPro" id="IPR052750">
    <property type="entry name" value="GH18_Chitinase"/>
</dbReference>
<dbReference type="PANTHER" id="PTHR42976">
    <property type="entry name" value="BIFUNCTIONAL CHITINASE/LYSOZYME-RELATED"/>
    <property type="match status" value="1"/>
</dbReference>
<feature type="region of interest" description="Disordered" evidence="2">
    <location>
        <begin position="366"/>
        <end position="388"/>
    </location>
</feature>
<evidence type="ECO:0000313" key="4">
    <source>
        <dbReference type="EMBL" id="MDO8107018.1"/>
    </source>
</evidence>
<accession>A0ABT9DA56</accession>
<comment type="caution">
    <text evidence="4">The sequence shown here is derived from an EMBL/GenBank/DDBJ whole genome shotgun (WGS) entry which is preliminary data.</text>
</comment>
<dbReference type="Proteomes" id="UP001232536">
    <property type="component" value="Unassembled WGS sequence"/>
</dbReference>
<dbReference type="SMART" id="SM00495">
    <property type="entry name" value="ChtBD3"/>
    <property type="match status" value="2"/>
</dbReference>
<evidence type="ECO:0000256" key="1">
    <source>
        <dbReference type="ARBA" id="ARBA00022801"/>
    </source>
</evidence>
<dbReference type="Gene3D" id="2.10.10.20">
    <property type="entry name" value="Carbohydrate-binding module superfamily 5/12"/>
    <property type="match status" value="2"/>
</dbReference>
<proteinExistence type="predicted"/>
<sequence length="507" mass="52520">MSRRTSRTRLSLVRVLALVLAVAGMGWVGARAVGGLVAQAAVPGRSVFDAYVDVTATPSFAFETPEGPAQSSVVLSFVVADPGAPCTPSWGGYYTLDEAGSTLELDRRIAQLRSTGGEVSVSFGGQAGTSLASACTDAGRLHAAYQAVVDRYRPASLDLDVEGAALSDAAGVARRAAAVKAVQDAASSAGAPLPVWLTLPVGRDGLTSEGVHAVRAMLSAGVDLAGVNGMTMDFGVATSASAPLSDTVRTAATALQRQVATAWDAAGRRLSAAQAWNRVGVTVMIGQSDVPTERFTIADANTVAMFASTQGVGRVSMWSLNRDVTCAPPLPTVLTVVQTSCSGVDQRGQSFARALSAGLDTLPASDATATAAPTPDPSPSPDDPATSPYPIWDPYGTYPGGAKVVWHHKVYQARYWTSGVAPDTPTATAWDSPWTLLGPVMPGDTPAPLPTLPTGTYPQWDPATAYVAGDRVQVGDVPYQAKWWSKGQKPGVPVKGGSPWLLVYPQQ</sequence>
<dbReference type="InterPro" id="IPR017853">
    <property type="entry name" value="GH"/>
</dbReference>
<dbReference type="InterPro" id="IPR003610">
    <property type="entry name" value="CBM5/12"/>
</dbReference>
<dbReference type="Gene3D" id="3.20.20.80">
    <property type="entry name" value="Glycosidases"/>
    <property type="match status" value="1"/>
</dbReference>
<dbReference type="SUPFAM" id="SSF51055">
    <property type="entry name" value="Carbohydrate binding domain"/>
    <property type="match status" value="2"/>
</dbReference>
<name>A0ABT9DA56_9CELL</name>
<dbReference type="GO" id="GO:0016787">
    <property type="term" value="F:hydrolase activity"/>
    <property type="evidence" value="ECO:0007669"/>
    <property type="project" value="UniProtKB-KW"/>
</dbReference>
<dbReference type="EMBL" id="JAUQYP010000001">
    <property type="protein sequence ID" value="MDO8107018.1"/>
    <property type="molecule type" value="Genomic_DNA"/>
</dbReference>
<protein>
    <submittedName>
        <fullName evidence="4">Glycosyl hydrolase family 18</fullName>
    </submittedName>
</protein>
<reference evidence="4 5" key="1">
    <citation type="submission" date="2023-07" db="EMBL/GenBank/DDBJ databases">
        <title>Description of novel actinomycetes strains, isolated from tidal flat sediment.</title>
        <authorList>
            <person name="Lu C."/>
        </authorList>
    </citation>
    <scope>NUCLEOTIDE SEQUENCE [LARGE SCALE GENOMIC DNA]</scope>
    <source>
        <strain evidence="4 5">SYSU T00b441</strain>
    </source>
</reference>
<gene>
    <name evidence="4" type="ORF">Q6348_07375</name>
</gene>